<comment type="caution">
    <text evidence="4">The sequence shown here is derived from an EMBL/GenBank/DDBJ whole genome shotgun (WGS) entry which is preliminary data.</text>
</comment>
<organism evidence="4 5">
    <name type="scientific">Cellulomonas aerilata</name>
    <dbReference type="NCBI Taxonomy" id="515326"/>
    <lineage>
        <taxon>Bacteria</taxon>
        <taxon>Bacillati</taxon>
        <taxon>Actinomycetota</taxon>
        <taxon>Actinomycetes</taxon>
        <taxon>Micrococcales</taxon>
        <taxon>Cellulomonadaceae</taxon>
        <taxon>Cellulomonas</taxon>
    </lineage>
</organism>
<dbReference type="Pfam" id="PF00563">
    <property type="entry name" value="EAL"/>
    <property type="match status" value="1"/>
</dbReference>
<dbReference type="FunFam" id="3.30.70.270:FF:000001">
    <property type="entry name" value="Diguanylate cyclase domain protein"/>
    <property type="match status" value="1"/>
</dbReference>
<feature type="transmembrane region" description="Helical" evidence="1">
    <location>
        <begin position="195"/>
        <end position="214"/>
    </location>
</feature>
<evidence type="ECO:0000313" key="5">
    <source>
        <dbReference type="Proteomes" id="UP000321181"/>
    </source>
</evidence>
<dbReference type="InterPro" id="IPR029787">
    <property type="entry name" value="Nucleotide_cyclase"/>
</dbReference>
<dbReference type="PROSITE" id="PS50887">
    <property type="entry name" value="GGDEF"/>
    <property type="match status" value="1"/>
</dbReference>
<dbReference type="Gene3D" id="3.20.20.450">
    <property type="entry name" value="EAL domain"/>
    <property type="match status" value="1"/>
</dbReference>
<keyword evidence="1" id="KW-0812">Transmembrane</keyword>
<dbReference type="PROSITE" id="PS50883">
    <property type="entry name" value="EAL"/>
    <property type="match status" value="1"/>
</dbReference>
<dbReference type="Pfam" id="PF00990">
    <property type="entry name" value="GGDEF"/>
    <property type="match status" value="1"/>
</dbReference>
<proteinExistence type="predicted"/>
<dbReference type="EMBL" id="BJYY01000016">
    <property type="protein sequence ID" value="GEO35002.1"/>
    <property type="molecule type" value="Genomic_DNA"/>
</dbReference>
<dbReference type="PANTHER" id="PTHR44757:SF2">
    <property type="entry name" value="BIOFILM ARCHITECTURE MAINTENANCE PROTEIN MBAA"/>
    <property type="match status" value="1"/>
</dbReference>
<dbReference type="InterPro" id="IPR000160">
    <property type="entry name" value="GGDEF_dom"/>
</dbReference>
<dbReference type="CDD" id="cd01948">
    <property type="entry name" value="EAL"/>
    <property type="match status" value="1"/>
</dbReference>
<feature type="domain" description="GGDEF" evidence="3">
    <location>
        <begin position="262"/>
        <end position="394"/>
    </location>
</feature>
<dbReference type="Gene3D" id="3.30.70.270">
    <property type="match status" value="1"/>
</dbReference>
<evidence type="ECO:0000259" key="2">
    <source>
        <dbReference type="PROSITE" id="PS50883"/>
    </source>
</evidence>
<reference evidence="4 5" key="1">
    <citation type="submission" date="2019-07" db="EMBL/GenBank/DDBJ databases">
        <title>Whole genome shotgun sequence of Cellulomonas aerilata NBRC 106308.</title>
        <authorList>
            <person name="Hosoyama A."/>
            <person name="Uohara A."/>
            <person name="Ohji S."/>
            <person name="Ichikawa N."/>
        </authorList>
    </citation>
    <scope>NUCLEOTIDE SEQUENCE [LARGE SCALE GENOMIC DNA]</scope>
    <source>
        <strain evidence="4 5">NBRC 106308</strain>
    </source>
</reference>
<dbReference type="InterPro" id="IPR035919">
    <property type="entry name" value="EAL_sf"/>
</dbReference>
<dbReference type="InterPro" id="IPR043128">
    <property type="entry name" value="Rev_trsase/Diguanyl_cyclase"/>
</dbReference>
<gene>
    <name evidence="4" type="ORF">CAE01nite_27270</name>
</gene>
<dbReference type="CDD" id="cd01949">
    <property type="entry name" value="GGDEF"/>
    <property type="match status" value="1"/>
</dbReference>
<sequence>MTPQPRRRPPLTRYFAVVSVVAMLVLGVALATTTTTIMRRQALAQAVEQAQHVEAHLHAALPVDAYRLGLVSEEQRASVGSSLSEFAPRLVGLRLWTVNGEVLYDPSSTEPTGFPDTTRLDAAVRQGRSTADTDVRRAGLRLDVPAADAPAAEAELDVVSVYVPVTYGDQRVGAAEVVLDHSATSATLREGIRTVTLVTITGLVLLWLLLFRVVRTFSSRLQSNALENARLALLDSLTGLPNRRMLRDRLDRAVSAARGDGTGVGLLLLDVDRFKDINDSLGHDRGDVLLEQVARRLEGSLREGDLVARLGGDEFAVLLPDVPSVEDARRLAERVRGVFVAPFDLGEIELHVETSIGVACLPEHAGDASSLMRKADVAMYTAKAHRLGVAVYSPDADDSSPARLVLLGDLHRALERPDEMLMHYQPKVDLSTGLTVGVEALMRWDHPTRGTLGPNLFIPLAEQTGLITTLTRFALVTAIQQVARWRDSGAALPVAVNLSAHNVTSLDVADLIEQLLATYGVPASLLQVEITETALVAAPSRIVPVLDRLQAIGVQVAIDDFGIGNTSISQLRDLPVSQLKIDRLFVQDLSAGRGRPGSAPVVRAMVDLAHSFGLTVVAEGVEDEVTAARLAELGVDQAQGYLYSPAVPADDVAAARTELVADRPPAPAGTAPVVPAPMVPTAAAAPAALAEAAPTGIVASAVPADRRAPGRAVRPT</sequence>
<dbReference type="SMART" id="SM00052">
    <property type="entry name" value="EAL"/>
    <property type="match status" value="1"/>
</dbReference>
<dbReference type="NCBIfam" id="TIGR00254">
    <property type="entry name" value="GGDEF"/>
    <property type="match status" value="1"/>
</dbReference>
<feature type="domain" description="EAL" evidence="2">
    <location>
        <begin position="403"/>
        <end position="660"/>
    </location>
</feature>
<evidence type="ECO:0008006" key="6">
    <source>
        <dbReference type="Google" id="ProtNLM"/>
    </source>
</evidence>
<dbReference type="AlphaFoldDB" id="A0A512DEY3"/>
<evidence type="ECO:0000256" key="1">
    <source>
        <dbReference type="SAM" id="Phobius"/>
    </source>
</evidence>
<dbReference type="SUPFAM" id="SSF55073">
    <property type="entry name" value="Nucleotide cyclase"/>
    <property type="match status" value="1"/>
</dbReference>
<accession>A0A512DEY3</accession>
<keyword evidence="1" id="KW-0472">Membrane</keyword>
<keyword evidence="1" id="KW-1133">Transmembrane helix</keyword>
<dbReference type="Proteomes" id="UP000321181">
    <property type="component" value="Unassembled WGS sequence"/>
</dbReference>
<dbReference type="SUPFAM" id="SSF141868">
    <property type="entry name" value="EAL domain-like"/>
    <property type="match status" value="1"/>
</dbReference>
<evidence type="ECO:0000259" key="3">
    <source>
        <dbReference type="PROSITE" id="PS50887"/>
    </source>
</evidence>
<evidence type="ECO:0000313" key="4">
    <source>
        <dbReference type="EMBL" id="GEO35002.1"/>
    </source>
</evidence>
<dbReference type="PANTHER" id="PTHR44757">
    <property type="entry name" value="DIGUANYLATE CYCLASE DGCP"/>
    <property type="match status" value="1"/>
</dbReference>
<dbReference type="InterPro" id="IPR052155">
    <property type="entry name" value="Biofilm_reg_signaling"/>
</dbReference>
<dbReference type="SMART" id="SM00267">
    <property type="entry name" value="GGDEF"/>
    <property type="match status" value="1"/>
</dbReference>
<dbReference type="RefSeq" id="WP_246131207.1">
    <property type="nucleotide sequence ID" value="NZ_BAAARM010000001.1"/>
</dbReference>
<protein>
    <recommendedName>
        <fullName evidence="6">GGDEF-domain containing protein</fullName>
    </recommendedName>
</protein>
<dbReference type="InterPro" id="IPR001633">
    <property type="entry name" value="EAL_dom"/>
</dbReference>
<name>A0A512DEY3_9CELL</name>
<keyword evidence="5" id="KW-1185">Reference proteome</keyword>